<feature type="binding site" evidence="5">
    <location>
        <position position="182"/>
    </location>
    <ligand>
        <name>ATP</name>
        <dbReference type="ChEBI" id="CHEBI:30616"/>
    </ligand>
</feature>
<comment type="catalytic activity">
    <reaction evidence="5 7">
        <text>AMP + ATP = 2 ADP</text>
        <dbReference type="Rhea" id="RHEA:12973"/>
        <dbReference type="ChEBI" id="CHEBI:30616"/>
        <dbReference type="ChEBI" id="CHEBI:456215"/>
        <dbReference type="ChEBI" id="CHEBI:456216"/>
        <dbReference type="EC" id="2.7.4.3"/>
    </reaction>
</comment>
<feature type="binding site" evidence="5">
    <location>
        <position position="103"/>
    </location>
    <ligand>
        <name>AMP</name>
        <dbReference type="ChEBI" id="CHEBI:456215"/>
    </ligand>
</feature>
<dbReference type="EMBL" id="PCXL01000009">
    <property type="protein sequence ID" value="PIR38590.1"/>
    <property type="molecule type" value="Genomic_DNA"/>
</dbReference>
<keyword evidence="1 5" id="KW-0808">Transferase</keyword>
<feature type="binding site" evidence="5">
    <location>
        <position position="151"/>
    </location>
    <ligand>
        <name>AMP</name>
        <dbReference type="ChEBI" id="CHEBI:456215"/>
    </ligand>
</feature>
<dbReference type="InterPro" id="IPR033690">
    <property type="entry name" value="Adenylat_kinase_CS"/>
</dbReference>
<comment type="domain">
    <text evidence="5">Consists of three domains, a large central CORE domain and two small peripheral domains, NMPbind and LID, which undergo movements during catalysis. The LID domain closes over the site of phosphoryl transfer upon ATP binding. Assembling and dissambling the active center during each catalytic cycle provides an effective means to prevent ATP hydrolysis.</text>
</comment>
<keyword evidence="4 5" id="KW-0418">Kinase</keyword>
<dbReference type="PANTHER" id="PTHR23359">
    <property type="entry name" value="NUCLEOTIDE KINASE"/>
    <property type="match status" value="1"/>
</dbReference>
<dbReference type="InterPro" id="IPR027417">
    <property type="entry name" value="P-loop_NTPase"/>
</dbReference>
<dbReference type="UniPathway" id="UPA00588">
    <property type="reaction ID" value="UER00649"/>
</dbReference>
<organism evidence="8 9">
    <name type="scientific">Candidatus Zambryskibacteria bacterium CG10_big_fil_rev_8_21_14_0_10_42_12</name>
    <dbReference type="NCBI Taxonomy" id="1975115"/>
    <lineage>
        <taxon>Bacteria</taxon>
        <taxon>Candidatus Zambryskiibacteriota</taxon>
    </lineage>
</organism>
<evidence type="ECO:0000313" key="9">
    <source>
        <dbReference type="Proteomes" id="UP000231333"/>
    </source>
</evidence>
<dbReference type="EC" id="2.7.4.3" evidence="5 7"/>
<comment type="similarity">
    <text evidence="5 6">Belongs to the adenylate kinase family.</text>
</comment>
<proteinExistence type="inferred from homology"/>
<dbReference type="InterPro" id="IPR000850">
    <property type="entry name" value="Adenylat/UMP-CMP_kin"/>
</dbReference>
<evidence type="ECO:0000256" key="4">
    <source>
        <dbReference type="ARBA" id="ARBA00022777"/>
    </source>
</evidence>
<comment type="caution">
    <text evidence="8">The sequence shown here is derived from an EMBL/GenBank/DDBJ whole genome shotgun (WGS) entry which is preliminary data.</text>
</comment>
<dbReference type="GO" id="GO:0044209">
    <property type="term" value="P:AMP salvage"/>
    <property type="evidence" value="ECO:0007669"/>
    <property type="project" value="UniProtKB-UniRule"/>
</dbReference>
<evidence type="ECO:0000256" key="5">
    <source>
        <dbReference type="HAMAP-Rule" id="MF_00235"/>
    </source>
</evidence>
<dbReference type="PROSITE" id="PS00113">
    <property type="entry name" value="ADENYLATE_KINASE"/>
    <property type="match status" value="1"/>
</dbReference>
<feature type="binding site" evidence="5">
    <location>
        <position position="140"/>
    </location>
    <ligand>
        <name>AMP</name>
        <dbReference type="ChEBI" id="CHEBI:456215"/>
    </ligand>
</feature>
<evidence type="ECO:0000313" key="8">
    <source>
        <dbReference type="EMBL" id="PIR38590.1"/>
    </source>
</evidence>
<reference evidence="8 9" key="1">
    <citation type="submission" date="2017-09" db="EMBL/GenBank/DDBJ databases">
        <title>Depth-based differentiation of microbial function through sediment-hosted aquifers and enrichment of novel symbionts in the deep terrestrial subsurface.</title>
        <authorList>
            <person name="Probst A.J."/>
            <person name="Ladd B."/>
            <person name="Jarett J.K."/>
            <person name="Geller-Mcgrath D.E."/>
            <person name="Sieber C.M."/>
            <person name="Emerson J.B."/>
            <person name="Anantharaman K."/>
            <person name="Thomas B.C."/>
            <person name="Malmstrom R."/>
            <person name="Stieglmeier M."/>
            <person name="Klingl A."/>
            <person name="Woyke T."/>
            <person name="Ryan C.M."/>
            <person name="Banfield J.F."/>
        </authorList>
    </citation>
    <scope>NUCLEOTIDE SEQUENCE [LARGE SCALE GENOMIC DNA]</scope>
    <source>
        <strain evidence="8">CG10_big_fil_rev_8_21_14_0_10_42_12</strain>
    </source>
</reference>
<evidence type="ECO:0000256" key="3">
    <source>
        <dbReference type="ARBA" id="ARBA00022741"/>
    </source>
</evidence>
<dbReference type="PRINTS" id="PR00094">
    <property type="entry name" value="ADENYLTKNASE"/>
</dbReference>
<comment type="pathway">
    <text evidence="5">Purine metabolism; AMP biosynthesis via salvage pathway; AMP from ADP: step 1/1.</text>
</comment>
<dbReference type="SUPFAM" id="SSF52540">
    <property type="entry name" value="P-loop containing nucleoside triphosphate hydrolases"/>
    <property type="match status" value="1"/>
</dbReference>
<evidence type="ECO:0000256" key="6">
    <source>
        <dbReference type="RuleBase" id="RU003330"/>
    </source>
</evidence>
<protein>
    <recommendedName>
        <fullName evidence="5 7">Adenylate kinase</fullName>
        <shortName evidence="5">AK</shortName>
        <ecNumber evidence="5 7">2.7.4.3</ecNumber>
    </recommendedName>
    <alternativeName>
        <fullName evidence="5">ATP-AMP transphosphorylase</fullName>
    </alternativeName>
    <alternativeName>
        <fullName evidence="5">ATP:AMP phosphotransferase</fullName>
    </alternativeName>
    <alternativeName>
        <fullName evidence="5">Adenylate monophosphate kinase</fullName>
    </alternativeName>
</protein>
<evidence type="ECO:0000256" key="7">
    <source>
        <dbReference type="RuleBase" id="RU003331"/>
    </source>
</evidence>
<comment type="subunit">
    <text evidence="5 7">Monomer.</text>
</comment>
<keyword evidence="5 7" id="KW-0067">ATP-binding</keyword>
<feature type="binding site" evidence="5">
    <location>
        <position position="46"/>
    </location>
    <ligand>
        <name>AMP</name>
        <dbReference type="ChEBI" id="CHEBI:456215"/>
    </ligand>
</feature>
<keyword evidence="5" id="KW-0963">Cytoplasm</keyword>
<comment type="subcellular location">
    <subcellularLocation>
        <location evidence="5 7">Cytoplasm</location>
    </subcellularLocation>
</comment>
<evidence type="ECO:0000256" key="1">
    <source>
        <dbReference type="ARBA" id="ARBA00022679"/>
    </source>
</evidence>
<dbReference type="CDD" id="cd01428">
    <property type="entry name" value="ADK"/>
    <property type="match status" value="1"/>
</dbReference>
<dbReference type="GO" id="GO:0004017">
    <property type="term" value="F:AMP kinase activity"/>
    <property type="evidence" value="ECO:0007669"/>
    <property type="project" value="UniProtKB-UniRule"/>
</dbReference>
<name>A0A2H0QWE1_9BACT</name>
<feature type="binding site" evidence="5">
    <location>
        <position position="138"/>
    </location>
    <ligand>
        <name>ATP</name>
        <dbReference type="ChEBI" id="CHEBI:30616"/>
    </ligand>
</feature>
<dbReference type="Proteomes" id="UP000231333">
    <property type="component" value="Unassembled WGS sequence"/>
</dbReference>
<dbReference type="HAMAP" id="MF_00235">
    <property type="entry name" value="Adenylate_kinase_Adk"/>
    <property type="match status" value="1"/>
</dbReference>
<dbReference type="GO" id="GO:0005737">
    <property type="term" value="C:cytoplasm"/>
    <property type="evidence" value="ECO:0007669"/>
    <property type="project" value="UniProtKB-SubCell"/>
</dbReference>
<keyword evidence="3 5" id="KW-0547">Nucleotide-binding</keyword>
<dbReference type="Gene3D" id="3.40.50.300">
    <property type="entry name" value="P-loop containing nucleotide triphosphate hydrolases"/>
    <property type="match status" value="1"/>
</dbReference>
<comment type="function">
    <text evidence="5">Catalyzes the reversible transfer of the terminal phosphate group between ATP and AMP. Plays an important role in cellular energy homeostasis and in adenine nucleotide metabolism.</text>
</comment>
<dbReference type="GO" id="GO:0005524">
    <property type="term" value="F:ATP binding"/>
    <property type="evidence" value="ECO:0007669"/>
    <property type="project" value="UniProtKB-UniRule"/>
</dbReference>
<dbReference type="AlphaFoldDB" id="A0A2H0QWE1"/>
<dbReference type="Pfam" id="PF00406">
    <property type="entry name" value="ADK"/>
    <property type="match status" value="1"/>
</dbReference>
<gene>
    <name evidence="5" type="primary">adk</name>
    <name evidence="8" type="ORF">COV34_00745</name>
</gene>
<comment type="caution">
    <text evidence="5">Lacks conserved residue(s) required for the propagation of feature annotation.</text>
</comment>
<keyword evidence="2 5" id="KW-0545">Nucleotide biosynthesis</keyword>
<feature type="binding site" evidence="5">
    <location>
        <begin position="13"/>
        <end position="18"/>
    </location>
    <ligand>
        <name>ATP</name>
        <dbReference type="ChEBI" id="CHEBI:30616"/>
    </ligand>
</feature>
<feature type="binding site" evidence="5">
    <location>
        <begin position="96"/>
        <end position="99"/>
    </location>
    <ligand>
        <name>AMP</name>
        <dbReference type="ChEBI" id="CHEBI:456215"/>
    </ligand>
</feature>
<evidence type="ECO:0000256" key="2">
    <source>
        <dbReference type="ARBA" id="ARBA00022727"/>
    </source>
</evidence>
<accession>A0A2H0QWE1</accession>
<sequence>MEPLTIILLGSQGSGKGTQAKLLTDALKAKAGDMSVFSFESGAHFRTLMSGENYTAELVRKKLEKGDMLPDFFPIWMWTDAFMKNLDHGEHIILDGFPRTVTQAKVLNDTFAFYERTHVYVIDLEISPAEAEKRLIARGRADDTPEGIQKRLAWYETQVKPVIEFYKEHDDVCKFVQINGEQAVEDVHRDIVKALNLE</sequence>